<reference evidence="5" key="1">
    <citation type="submission" date="2022-10" db="EMBL/GenBank/DDBJ databases">
        <title>Complete genome sequence of Schlegelella aquatica LMG 23380.</title>
        <authorList>
            <person name="Musilova J."/>
            <person name="Kourilova X."/>
            <person name="Bezdicek M."/>
            <person name="Hermankova K."/>
            <person name="Obruca S."/>
            <person name="Sedlar K."/>
        </authorList>
    </citation>
    <scope>NUCLEOTIDE SEQUENCE</scope>
    <source>
        <strain evidence="5">LMG 23380</strain>
    </source>
</reference>
<gene>
    <name evidence="5" type="ORF">OMP39_00250</name>
</gene>
<evidence type="ECO:0000313" key="6">
    <source>
        <dbReference type="Proteomes" id="UP001163266"/>
    </source>
</evidence>
<keyword evidence="2 5" id="KW-0328">Glycosyltransferase</keyword>
<dbReference type="SUPFAM" id="SSF53448">
    <property type="entry name" value="Nucleotide-diphospho-sugar transferases"/>
    <property type="match status" value="1"/>
</dbReference>
<evidence type="ECO:0000256" key="2">
    <source>
        <dbReference type="ARBA" id="ARBA00022676"/>
    </source>
</evidence>
<evidence type="ECO:0000259" key="4">
    <source>
        <dbReference type="Pfam" id="PF00535"/>
    </source>
</evidence>
<evidence type="ECO:0000256" key="3">
    <source>
        <dbReference type="ARBA" id="ARBA00022679"/>
    </source>
</evidence>
<dbReference type="GO" id="GO:0016757">
    <property type="term" value="F:glycosyltransferase activity"/>
    <property type="evidence" value="ECO:0007669"/>
    <property type="project" value="UniProtKB-KW"/>
</dbReference>
<keyword evidence="3 5" id="KW-0808">Transferase</keyword>
<dbReference type="PANTHER" id="PTHR43179:SF12">
    <property type="entry name" value="GALACTOFURANOSYLTRANSFERASE GLFT2"/>
    <property type="match status" value="1"/>
</dbReference>
<dbReference type="InterPro" id="IPR001173">
    <property type="entry name" value="Glyco_trans_2-like"/>
</dbReference>
<proteinExistence type="inferred from homology"/>
<dbReference type="Gene3D" id="3.90.550.10">
    <property type="entry name" value="Spore Coat Polysaccharide Biosynthesis Protein SpsA, Chain A"/>
    <property type="match status" value="1"/>
</dbReference>
<dbReference type="Proteomes" id="UP001163266">
    <property type="component" value="Chromosome"/>
</dbReference>
<dbReference type="EMBL" id="CP110257">
    <property type="protein sequence ID" value="UZD55065.1"/>
    <property type="molecule type" value="Genomic_DNA"/>
</dbReference>
<evidence type="ECO:0000256" key="1">
    <source>
        <dbReference type="ARBA" id="ARBA00006739"/>
    </source>
</evidence>
<dbReference type="InterPro" id="IPR029044">
    <property type="entry name" value="Nucleotide-diphossugar_trans"/>
</dbReference>
<dbReference type="Pfam" id="PF00535">
    <property type="entry name" value="Glycos_transf_2"/>
    <property type="match status" value="1"/>
</dbReference>
<protein>
    <submittedName>
        <fullName evidence="5">Glycosyltransferase</fullName>
        <ecNumber evidence="5">2.4.-.-</ecNumber>
    </submittedName>
</protein>
<dbReference type="PANTHER" id="PTHR43179">
    <property type="entry name" value="RHAMNOSYLTRANSFERASE WBBL"/>
    <property type="match status" value="1"/>
</dbReference>
<dbReference type="RefSeq" id="WP_264892823.1">
    <property type="nucleotide sequence ID" value="NZ_CP110257.1"/>
</dbReference>
<name>A0ABY6MSU5_9BURK</name>
<comment type="similarity">
    <text evidence="1">Belongs to the glycosyltransferase 2 family.</text>
</comment>
<feature type="domain" description="Glycosyltransferase 2-like" evidence="4">
    <location>
        <begin position="37"/>
        <end position="160"/>
    </location>
</feature>
<dbReference type="EC" id="2.4.-.-" evidence="5"/>
<evidence type="ECO:0000313" key="5">
    <source>
        <dbReference type="EMBL" id="UZD55065.1"/>
    </source>
</evidence>
<keyword evidence="6" id="KW-1185">Reference proteome</keyword>
<organism evidence="5 6">
    <name type="scientific">Caldimonas aquatica</name>
    <dbReference type="NCBI Taxonomy" id="376175"/>
    <lineage>
        <taxon>Bacteria</taxon>
        <taxon>Pseudomonadati</taxon>
        <taxon>Pseudomonadota</taxon>
        <taxon>Betaproteobacteria</taxon>
        <taxon>Burkholderiales</taxon>
        <taxon>Sphaerotilaceae</taxon>
        <taxon>Caldimonas</taxon>
    </lineage>
</organism>
<accession>A0ABY6MSU5</accession>
<sequence length="329" mass="36555">MTLPLRPLDAAPAAAPACRALPEPLHRLHPPLHERLSVVVLTYRRPDSLARTLHALHALPDVPRIVVVNNDALDARVARVVARYPGVQLVHCPRNLGAAGRNEGVQLVRTPYVAFCDDDTWWAPGALERAADALAAHPRLAAVAARVLVEPAGREDPTCHVMATSPLDAQGLPGPALIGFMAGAVVMRTEAYRAVGGYAERLFIGCEERLMGLDLLAAGWRMVYLHDVVAHHHPSPLRDAVERRWLHARNTLWIAWLRLPADSAWHETRRVLREARREGLTWPVLWRTALGLPWVWRHRRPVPPQVEALRRQVLGAPRPWRARAAVASA</sequence>